<dbReference type="InterPro" id="IPR054354">
    <property type="entry name" value="DYNC2H1-like_lid"/>
</dbReference>
<proteinExistence type="inferred from homology"/>
<evidence type="ECO:0000256" key="11">
    <source>
        <dbReference type="ARBA" id="ARBA00023017"/>
    </source>
</evidence>
<keyword evidence="16" id="KW-0966">Cell projection</keyword>
<dbReference type="Pfam" id="PF18199">
    <property type="entry name" value="Dynein_C"/>
    <property type="match status" value="1"/>
</dbReference>
<dbReference type="InterPro" id="IPR035706">
    <property type="entry name" value="AAA_9"/>
</dbReference>
<dbReference type="FunFam" id="3.20.180.20:FF:000002">
    <property type="entry name" value="Cytoplasmic dynein heavy chain 1"/>
    <property type="match status" value="1"/>
</dbReference>
<dbReference type="InterPro" id="IPR041228">
    <property type="entry name" value="Dynein_C"/>
</dbReference>
<dbReference type="Pfam" id="PF12780">
    <property type="entry name" value="AAA_8"/>
    <property type="match status" value="1"/>
</dbReference>
<dbReference type="PANTHER" id="PTHR46532">
    <property type="entry name" value="MALE FERTILITY FACTOR KL5"/>
    <property type="match status" value="1"/>
</dbReference>
<dbReference type="InterPro" id="IPR003593">
    <property type="entry name" value="AAA+_ATPase"/>
</dbReference>
<dbReference type="FunFam" id="3.40.50.300:FF:000122">
    <property type="entry name" value="Cytoplasmic dynein 1 heavy chain"/>
    <property type="match status" value="1"/>
</dbReference>
<dbReference type="InterPro" id="IPR024743">
    <property type="entry name" value="Dynein_HC_stalk"/>
</dbReference>
<dbReference type="InterPro" id="IPR042222">
    <property type="entry name" value="Dynein_2_N"/>
</dbReference>
<dbReference type="Pfam" id="PF17852">
    <property type="entry name" value="Dynein_AAA_lid"/>
    <property type="match status" value="1"/>
</dbReference>
<dbReference type="Pfam" id="PF12777">
    <property type="entry name" value="MT"/>
    <property type="match status" value="1"/>
</dbReference>
<comment type="similarity">
    <text evidence="3">Belongs to the dynein heavy chain family.</text>
</comment>
<dbReference type="GO" id="GO:0045505">
    <property type="term" value="F:dynein intermediate chain binding"/>
    <property type="evidence" value="ECO:0007669"/>
    <property type="project" value="InterPro"/>
</dbReference>
<dbReference type="Gene3D" id="1.10.472.130">
    <property type="match status" value="1"/>
</dbReference>
<evidence type="ECO:0000256" key="16">
    <source>
        <dbReference type="ARBA" id="ARBA00023273"/>
    </source>
</evidence>
<dbReference type="InterPro" id="IPR035699">
    <property type="entry name" value="AAA_6"/>
</dbReference>
<evidence type="ECO:0000256" key="2">
    <source>
        <dbReference type="ARBA" id="ARBA00004522"/>
    </source>
</evidence>
<organism evidence="20 21">
    <name type="scientific">Filobasidium floriforme</name>
    <dbReference type="NCBI Taxonomy" id="5210"/>
    <lineage>
        <taxon>Eukaryota</taxon>
        <taxon>Fungi</taxon>
        <taxon>Dikarya</taxon>
        <taxon>Basidiomycota</taxon>
        <taxon>Agaricomycotina</taxon>
        <taxon>Tremellomycetes</taxon>
        <taxon>Filobasidiales</taxon>
        <taxon>Filobasidiaceae</taxon>
        <taxon>Filobasidium</taxon>
    </lineage>
</organism>
<dbReference type="InterPro" id="IPR042228">
    <property type="entry name" value="Dynein_linker_3"/>
</dbReference>
<dbReference type="Pfam" id="PF03028">
    <property type="entry name" value="Dynein_heavy"/>
    <property type="match status" value="1"/>
</dbReference>
<dbReference type="Pfam" id="PF08385">
    <property type="entry name" value="DHC_N1"/>
    <property type="match status" value="1"/>
</dbReference>
<evidence type="ECO:0000259" key="19">
    <source>
        <dbReference type="SMART" id="SM00382"/>
    </source>
</evidence>
<dbReference type="Gene3D" id="3.10.490.20">
    <property type="match status" value="1"/>
</dbReference>
<dbReference type="Gene3D" id="1.10.8.720">
    <property type="entry name" value="Region D6 of dynein motor"/>
    <property type="match status" value="1"/>
</dbReference>
<dbReference type="Pfam" id="PF08393">
    <property type="entry name" value="DHC_N2"/>
    <property type="match status" value="1"/>
</dbReference>
<dbReference type="Gene3D" id="1.20.1270.280">
    <property type="match status" value="1"/>
</dbReference>
<dbReference type="FunFam" id="1.10.8.710:FF:000001">
    <property type="entry name" value="Dynein axonemal heavy chain 2"/>
    <property type="match status" value="1"/>
</dbReference>
<dbReference type="InterPro" id="IPR041658">
    <property type="entry name" value="AAA_lid_11"/>
</dbReference>
<dbReference type="FunFam" id="3.40.50.300:FF:000373">
    <property type="entry name" value="Cytoplasmic dynein heavy chain 2"/>
    <property type="match status" value="1"/>
</dbReference>
<dbReference type="Gene3D" id="6.10.140.1060">
    <property type="match status" value="1"/>
</dbReference>
<evidence type="ECO:0000313" key="20">
    <source>
        <dbReference type="EMBL" id="KAG7527741.1"/>
    </source>
</evidence>
<evidence type="ECO:0000256" key="18">
    <source>
        <dbReference type="SAM" id="Coils"/>
    </source>
</evidence>
<evidence type="ECO:0000256" key="3">
    <source>
        <dbReference type="ARBA" id="ARBA00008887"/>
    </source>
</evidence>
<keyword evidence="6" id="KW-0963">Cytoplasm</keyword>
<dbReference type="InterPro" id="IPR013602">
    <property type="entry name" value="Dynein_heavy_linker"/>
</dbReference>
<evidence type="ECO:0000256" key="7">
    <source>
        <dbReference type="ARBA" id="ARBA00022701"/>
    </source>
</evidence>
<evidence type="ECO:0000313" key="21">
    <source>
        <dbReference type="Proteomes" id="UP000812966"/>
    </source>
</evidence>
<feature type="domain" description="AAA+ ATPase" evidence="19">
    <location>
        <begin position="2595"/>
        <end position="2745"/>
    </location>
</feature>
<feature type="coiled-coil region" evidence="18">
    <location>
        <begin position="3213"/>
        <end position="3261"/>
    </location>
</feature>
<dbReference type="Pfam" id="PF12775">
    <property type="entry name" value="AAA_7"/>
    <property type="match status" value="1"/>
</dbReference>
<dbReference type="SUPFAM" id="SSF52540">
    <property type="entry name" value="P-loop containing nucleoside triphosphate hydrolases"/>
    <property type="match status" value="4"/>
</dbReference>
<dbReference type="Pfam" id="PF22597">
    <property type="entry name" value="DYN_lid"/>
    <property type="match status" value="1"/>
</dbReference>
<evidence type="ECO:0000256" key="15">
    <source>
        <dbReference type="ARBA" id="ARBA00023212"/>
    </source>
</evidence>
<dbReference type="Gene3D" id="1.20.140.100">
    <property type="entry name" value="Dynein heavy chain, N-terminal domain 2"/>
    <property type="match status" value="1"/>
</dbReference>
<feature type="coiled-coil region" evidence="18">
    <location>
        <begin position="3772"/>
        <end position="3799"/>
    </location>
</feature>
<dbReference type="FunFam" id="1.20.920.20:FF:000002">
    <property type="entry name" value="Cytoplasmic dynein 1 heavy chain"/>
    <property type="match status" value="1"/>
</dbReference>
<dbReference type="Pfam" id="PF12774">
    <property type="entry name" value="AAA_6"/>
    <property type="match status" value="1"/>
</dbReference>
<dbReference type="Gene3D" id="3.40.50.300">
    <property type="entry name" value="P-loop containing nucleotide triphosphate hydrolases"/>
    <property type="match status" value="5"/>
</dbReference>
<dbReference type="FunFam" id="3.40.50.300:FF:000517">
    <property type="entry name" value="Cytoplasmic dynein heavy chain 1"/>
    <property type="match status" value="1"/>
</dbReference>
<keyword evidence="12 18" id="KW-0175">Coiled coil</keyword>
<evidence type="ECO:0000256" key="5">
    <source>
        <dbReference type="ARBA" id="ARBA00022197"/>
    </source>
</evidence>
<dbReference type="GO" id="GO:0007097">
    <property type="term" value="P:nuclear migration"/>
    <property type="evidence" value="ECO:0007669"/>
    <property type="project" value="UniProtKB-ARBA"/>
</dbReference>
<keyword evidence="14" id="KW-0505">Motor protein</keyword>
<dbReference type="InterPro" id="IPR026983">
    <property type="entry name" value="DHC"/>
</dbReference>
<dbReference type="InterPro" id="IPR042219">
    <property type="entry name" value="AAA_lid_11_sf"/>
</dbReference>
<evidence type="ECO:0000256" key="13">
    <source>
        <dbReference type="ARBA" id="ARBA00023069"/>
    </source>
</evidence>
<feature type="domain" description="AAA+ ATPase" evidence="19">
    <location>
        <begin position="2937"/>
        <end position="3103"/>
    </location>
</feature>
<dbReference type="SMART" id="SM00382">
    <property type="entry name" value="AAA"/>
    <property type="match status" value="3"/>
</dbReference>
<keyword evidence="10" id="KW-0067">ATP-binding</keyword>
<dbReference type="Gene3D" id="1.10.8.710">
    <property type="match status" value="1"/>
</dbReference>
<evidence type="ECO:0000256" key="4">
    <source>
        <dbReference type="ARBA" id="ARBA00011655"/>
    </source>
</evidence>
<dbReference type="GO" id="GO:0060170">
    <property type="term" value="C:ciliary membrane"/>
    <property type="evidence" value="ECO:0007669"/>
    <property type="project" value="UniProtKB-SubCell"/>
</dbReference>
<evidence type="ECO:0000256" key="10">
    <source>
        <dbReference type="ARBA" id="ARBA00022840"/>
    </source>
</evidence>
<dbReference type="CDD" id="cd00009">
    <property type="entry name" value="AAA"/>
    <property type="match status" value="2"/>
</dbReference>
<keyword evidence="8" id="KW-0677">Repeat</keyword>
<dbReference type="Proteomes" id="UP000812966">
    <property type="component" value="Unassembled WGS sequence"/>
</dbReference>
<dbReference type="Pfam" id="PF12781">
    <property type="entry name" value="AAA_9"/>
    <property type="match status" value="1"/>
</dbReference>
<keyword evidence="21" id="KW-1185">Reference proteome</keyword>
<dbReference type="GO" id="GO:0008104">
    <property type="term" value="P:intracellular protein localization"/>
    <property type="evidence" value="ECO:0007669"/>
    <property type="project" value="UniProtKB-ARBA"/>
</dbReference>
<dbReference type="InterPro" id="IPR043157">
    <property type="entry name" value="Dynein_AAA1S"/>
</dbReference>
<dbReference type="GO" id="GO:0072384">
    <property type="term" value="P:organelle transport along microtubule"/>
    <property type="evidence" value="ECO:0007669"/>
    <property type="project" value="UniProtKB-ARBA"/>
</dbReference>
<accession>A0A8K0JEJ5</accession>
<dbReference type="InterPro" id="IPR027417">
    <property type="entry name" value="P-loop_NTPase"/>
</dbReference>
<evidence type="ECO:0000256" key="12">
    <source>
        <dbReference type="ARBA" id="ARBA00023054"/>
    </source>
</evidence>
<dbReference type="GO" id="GO:0005524">
    <property type="term" value="F:ATP binding"/>
    <property type="evidence" value="ECO:0007669"/>
    <property type="project" value="UniProtKB-KW"/>
</dbReference>
<dbReference type="GO" id="GO:0008569">
    <property type="term" value="F:minus-end-directed microtubule motor activity"/>
    <property type="evidence" value="ECO:0007669"/>
    <property type="project" value="InterPro"/>
</dbReference>
<dbReference type="PANTHER" id="PTHR46532:SF4">
    <property type="entry name" value="AAA+ ATPASE DOMAIN-CONTAINING PROTEIN"/>
    <property type="match status" value="1"/>
</dbReference>
<keyword evidence="7" id="KW-0493">Microtubule</keyword>
<dbReference type="GO" id="GO:0060271">
    <property type="term" value="P:cilium assembly"/>
    <property type="evidence" value="ECO:0007669"/>
    <property type="project" value="UniProtKB-ARBA"/>
</dbReference>
<dbReference type="GO" id="GO:0051959">
    <property type="term" value="F:dynein light intermediate chain binding"/>
    <property type="evidence" value="ECO:0007669"/>
    <property type="project" value="InterPro"/>
</dbReference>
<evidence type="ECO:0000256" key="9">
    <source>
        <dbReference type="ARBA" id="ARBA00022741"/>
    </source>
</evidence>
<keyword evidence="15" id="KW-0206">Cytoskeleton</keyword>
<dbReference type="FunFam" id="1.10.287.2620:FF:000001">
    <property type="entry name" value="Cytoplasmic dynein heavy chain 1"/>
    <property type="match status" value="1"/>
</dbReference>
<reference evidence="20" key="1">
    <citation type="submission" date="2020-04" db="EMBL/GenBank/DDBJ databases">
        <title>Analysis of mating type loci in Filobasidium floriforme.</title>
        <authorList>
            <person name="Nowrousian M."/>
        </authorList>
    </citation>
    <scope>NUCLEOTIDE SEQUENCE</scope>
    <source>
        <strain evidence="20">CBS 6242</strain>
    </source>
</reference>
<dbReference type="Gene3D" id="1.20.920.20">
    <property type="match status" value="1"/>
</dbReference>
<dbReference type="FunFam" id="3.40.50.300:FF:000071">
    <property type="entry name" value="Cytoplasmic dynein heavy chain 1"/>
    <property type="match status" value="1"/>
</dbReference>
<comment type="caution">
    <text evidence="20">The sequence shown here is derived from an EMBL/GenBank/DDBJ whole genome shotgun (WGS) entry which is preliminary data.</text>
</comment>
<evidence type="ECO:0000256" key="1">
    <source>
        <dbReference type="ARBA" id="ARBA00004245"/>
    </source>
</evidence>
<dbReference type="Pfam" id="PF18198">
    <property type="entry name" value="AAA_lid_11"/>
    <property type="match status" value="1"/>
</dbReference>
<dbReference type="FunFam" id="1.10.8.720:FF:000003">
    <property type="entry name" value="Cytoplasmic dynein heavy chain 2"/>
    <property type="match status" value="1"/>
</dbReference>
<dbReference type="InterPro" id="IPR041466">
    <property type="entry name" value="Dynein_AAA5_ext"/>
</dbReference>
<dbReference type="InterPro" id="IPR043160">
    <property type="entry name" value="Dynein_C_barrel"/>
</dbReference>
<evidence type="ECO:0000256" key="14">
    <source>
        <dbReference type="ARBA" id="ARBA00023175"/>
    </source>
</evidence>
<dbReference type="GO" id="GO:0005874">
    <property type="term" value="C:microtubule"/>
    <property type="evidence" value="ECO:0007669"/>
    <property type="project" value="UniProtKB-KW"/>
</dbReference>
<dbReference type="FunFam" id="1.20.920.30:FF:000001">
    <property type="entry name" value="Cytoplasmic dynein heavy chain 1"/>
    <property type="match status" value="1"/>
</dbReference>
<dbReference type="FunFam" id="1.20.140.100:FF:000002">
    <property type="entry name" value="Cytoplasmic dynein heavy chain 1"/>
    <property type="match status" value="1"/>
</dbReference>
<name>A0A8K0JEJ5_9TREE</name>
<dbReference type="Gene3D" id="1.20.920.30">
    <property type="match status" value="1"/>
</dbReference>
<evidence type="ECO:0000256" key="6">
    <source>
        <dbReference type="ARBA" id="ARBA00022490"/>
    </source>
</evidence>
<dbReference type="InterPro" id="IPR004273">
    <property type="entry name" value="Dynein_heavy_D6_P-loop"/>
</dbReference>
<comment type="subcellular location">
    <subcellularLocation>
        <location evidence="2">Cell projection</location>
        <location evidence="2">Cilium membrane</location>
        <topology evidence="2">Peripheral membrane protein</topology>
        <orientation evidence="2">Cytoplasmic side</orientation>
    </subcellularLocation>
    <subcellularLocation>
        <location evidence="1">Cytoplasm</location>
        <location evidence="1">Cytoskeleton</location>
    </subcellularLocation>
</comment>
<dbReference type="FunFam" id="1.20.58.1120:FF:000013">
    <property type="entry name" value="Dynein heavy chain-like protein"/>
    <property type="match status" value="1"/>
</dbReference>
<dbReference type="Gene3D" id="1.20.58.1120">
    <property type="match status" value="1"/>
</dbReference>
<keyword evidence="9" id="KW-0547">Nucleotide-binding</keyword>
<dbReference type="Gene3D" id="1.10.8.1220">
    <property type="match status" value="1"/>
</dbReference>
<dbReference type="InterPro" id="IPR024317">
    <property type="entry name" value="Dynein_heavy_chain_D4_dom"/>
</dbReference>
<feature type="coiled-coil region" evidence="18">
    <location>
        <begin position="3439"/>
        <end position="3494"/>
    </location>
</feature>
<protein>
    <recommendedName>
        <fullName evidence="5">Dynein heavy chain, cytoplasmic</fullName>
    </recommendedName>
    <alternativeName>
        <fullName evidence="17">Dynein heavy chain, cytosolic</fullName>
    </alternativeName>
</protein>
<dbReference type="Gene3D" id="3.20.180.20">
    <property type="entry name" value="Dynein heavy chain, N-terminal domain 2"/>
    <property type="match status" value="1"/>
</dbReference>
<gene>
    <name evidence="20" type="ORF">FFLO_06632</name>
</gene>
<comment type="subunit">
    <text evidence="4">Consists of at least two heavy chains and a number of intermediate and light chains.</text>
</comment>
<keyword evidence="13" id="KW-0969">Cilium</keyword>
<keyword evidence="11" id="KW-0243">Dynein</keyword>
<evidence type="ECO:0000256" key="8">
    <source>
        <dbReference type="ARBA" id="ARBA00022737"/>
    </source>
</evidence>
<dbReference type="EMBL" id="JABELV010000235">
    <property type="protein sequence ID" value="KAG7527741.1"/>
    <property type="molecule type" value="Genomic_DNA"/>
</dbReference>
<dbReference type="Gene3D" id="1.10.287.2620">
    <property type="match status" value="1"/>
</dbReference>
<feature type="domain" description="AAA+ ATPase" evidence="19">
    <location>
        <begin position="1931"/>
        <end position="2069"/>
    </location>
</feature>
<dbReference type="InterPro" id="IPR013594">
    <property type="entry name" value="Dynein_heavy_tail"/>
</dbReference>
<sequence>MTALVSNISGGDEISSMILGRGGGISFDISMIRSYLASLLSPVMAATRTDLESSLFGDVTFEDKAERFATDGSHMVAYITKERNLRLEEDDDGEDQGQDGDHVSYTYTLHLPPVPSHTPSLISTLSLIKKKPILDPSTPLAHQLHFVMLSTTNNQSLVTSGDKAGDEAAGDDAGNENTTIGTPYEGLHSLVHFGVTPWFDAYISSKKVGVSLDSAGGKKAGEAQMGIPVAKRKFAELELSLLHLQQNVEIPETHLIIHPAVQRAVEQAHASGNRLTIDSIQPAPLLTDDAFLNRLQSDVNLWIKEIQAVTKLNRDVASGTASQEVNFWLSMERALEGIEAQLAGEEVQLTLSVLKSAKRFHATTSFVSDTGLKEATDTVVKYNALMRDFPLNELLSATELEKIRESLYLVFGHLNKKLKVSPYPLRRTLPLVEAISSDFNEQCVKVLTAQRLMYMDYASFESTMTAAMEVFATWDENIKEFTNVAREVMRKRNEKFIPVKINSAHVKTQERVAYLRDFRRTHEQLRVMTGTQGGLKGLGSENMLDVNMEEEVRSAYEGLKPVPVLDTSLEGTEIWITAESTYNERVARVENQIISRLRDRLATARNAHEMFRIFSKFNSLFVRPKIRGAIQEYQTRLIDSVKEDIKKLHLKFTSNYRNSEAFHMSQLRDLPPVASAIIWAKQIEKQLSADMKRVEDVLGKGWEMYAEGERLKAESDFFRKKLNTTPIFDAWVQDVTRREQRVGGRLLEIIRQRNAPIQANGQPALELAVNFDPQTITLFKEVRNLLWLNFPVPHTIINYAKEAKRIYPHAVNLMESVRIYNQLVEVIDENESVGMLVADYRTRAQELIVRGLGIRWETVAYSYGTPRTPAPGNRGMEEDGSITFFREFASVIAILQEKTTVVIEVDAQISGLLEELASCPYENDVLTRIMSTLQQIADRLNLEGYTNLEEWVNELDEKVMNILRTRLTNKIDEWCKDIEALSKDPSSVAQLQAIAGTTHELHIKNQVIYLNPPLEMAQAAWLKQLQRLMGVVCGQARIKSARYEMSLQNGETALERRDCSVLLPTLPDTVLERPFRLIQEKLNFVRGYVDRWLQMQALWDLEQDIVYGHLGDSLPKWSKILTEIKQSRATFDTTETQRDFGLCVIAYANVQGKVAAKYDSWQRDILNRYGSKLGERMRDINTSLSKARQELERQTITGSSTAQAVTFITFVQDLKRKVGQWSPDVTALEEGQRTLEKQRYAFPDDWLHADRIAGEWGAFHEILKRKDATIQEQLAGLRLKVAAEHKVILEKISASQADWDAHKPIQGGIKPEAAINSIQTFETRVSKLNDDHEMLRKAQDALNIAVSEDKRLQPILDEIKDLRAVWLALSGVATQVNEVRDTLWNLVQPRKVRQTLDSIIANMRELPTRMRQYAAYEHVHEAIKTLLKFNTIVTELKGDAMRERHWRHLFQSLRVSYPYRESTLTLGNVYDLDLKTNEKPIKAICEQARGERGLEEYLRTVRDFWTDFNLSLVQYQSKCRLIKGWDDLFSACSEHLNGLTAMKSSPYYRVFDEEAASWDNKLTAIQTLFDVWIDVQRQWVYLEGIFTNNADIKQLLPVESARFGNIDSEFLAAMRKVYKSPLVLDVLVIPGIQKTFERLAEALGKIQKALGEYLERERSTFPRFYFLGDEDLLEIIGNSSDALRVTKHLKKMFAGLASLETSADDTTVVAMTSRDGETVTLSRPIILAEYRKVNDWLARLEKEMKTTLADTLYPVMTGLEALYSTSNTIEGHAIRSWIEAHPAQLVILAIQAAWTQLVQDRLSRGHTLQAVLDLVQTVLEALADAVVGDLNSITRRKCEHLITELVHQRDVTRSLIQSGVTSANDFEWLRHMRFYFDADVEDRLKCLRVEMADAVFDYGFEYLGIPDRLVQTPLTDKCFLTLTQALHTQLGGSPFGPAGTGKTESVKALGVSLGRFVLVFCCDEAFDFQAMGRIFSGVCQVGAWGCFDEFNRLDERMLSAVSSQIQVIQQGLASTNGKSVTEISLIDKKVQLDPQTGIFVTMNPGYAGRSNLPDNLKTFLQSVAMSQPDRELIAQVMLFSQGFRHAEGLASKIVPFFEMCREQLSAQSHYDFGLRALKSVLLRAGILIREHLGSISTPASSETSEQREVTELELMVRSLQETLVPKLLGSDVSLIRSIVTDVFPNVSGRQSPLDELRTAIGIACDKRHLQQDDSWIEKVIQLYQVQQISHGVMLVGPSASGKSESWRVLLDALGQMDGIEGVSYVVDPKAIQKDDLYGVLDNTTREWTDGLFTSILRRITDDARGESGKRHWIVFDGDVDPEWVENLNSVLDDNRLLTLPNGERLYLPGNVRVMFEVDSLRYATPATVSRCGMIWFSQGLVTAQMLCAKAMETLQTTVLPTDEQSQSLDSASSAMRLRTQQIVAQALAPSFLVNGLVFKALSFAETLPHIMEFSPSRALSTLFYAINKAIRTIQDYNDNHADFPLTEDRIELYMRNRLLLDLVWAFVGDASGKDRAIFARFLQEETGIQLPLGAKDHNTSVIDFDVDLKTGNWINWQERVPTIEIETHAVTAADVVIPTIDTVRHEEVLYSWIIERKPLVLCGPPGSGKTMTLMNALRKLPEVEMAGLNFSSATSPELILKTFEQYCEYKKNNNGIVLAPTSTTKWLVVFCDEINLPAEDTYGTQRVISFMRQMIEHGGFWRTSDLSWVKLERIQFVGACNPPTDPGRVPLSTRFLRHAPVLMVDYPGSIALKQIYGTFARALLKVVPTLRRFAEALTEAMVEVYQLSQSHFTADQQAHYVYSPRELSRWVRGIYEALRPLESLDLDGLVRLWAHEGLRLFQDRLVHEYEKVWTDQLIDDVALRHFPTVDRGLALQRPILYSNWTTKDYLPIAREALRDFVKARLRVFYEEELDVPLVLYDDILDHVLRIDRVFRQPQGHVLLIGVSGSGKTTLSRFVAWMNGLSIFQIQVSNRYTAADFDEDLRTVLRRAGCKGEKMCFIMDESNALDSAFLERMNTLLANAEIPGLFEGDEFQALMNSCKEGSQRDGLMLDSTDELYRWFTSQISKNLHVVFTMNPPSDGVAGRAATSPALFNRCVLNWFGNWSNRTLFQVGTEMTVELDLDNPEYDVPATLVPSNPDMPKLPSHREAVANAMVTVHLQVEKAMRNLQDQGRSVPRITPRHFLDFITQYVKIVGEKQDDLQDQQRHINTGIDKLRETVTQVSELKKELSIKEKELHEKSAEANAKLKQMIADQQEAEAKKLASLSIQEQLSSQEEITKQRQATVNAELADVEPAVAEASNAVGSIKKQQLAELQKLRVPPAAIVMAAEATCALLGHQNLKDWTAIAAIVRRDDFVYSIQHFDTSKVDAALCRRLQRDYLSREDFTFEVVNRANKAMGPLALWVMAQVKYATILDRIEPLRQEVDELEHKAYTFKEQAKAVQEILEKLEGSIATYKDEYAALVSETQAIRTEMKKVQEKVDRSSTLLASLSEEETRWSRDSAEFAQEMTTLIGDALLSAGFLTYLGYFDQRHRRSLWNEMLDHLVASNIAAKPDLALPEYLATADDRAKWIAAGLPVDDLATENAMMIQRFNRFPLLIDPTGQASGFLTNLYREKKVMSTSFIDASFVKNLESALRFGSPLLVHDVENLDPVLNSVLNREVRRSGGRNLIRIGNQDIDLSPAFTLFLATRDPLIAIPPDLSSRVTVVNFTMTRGSLESQSLDKILKAERPDTENRRTNLIKAQGEFRLRLRHLEKMLLNALNESSGSILENDKLIATLEGLKREAADISQKMLETESIASEIEQVTKDYKPIARSASAIYFLLERLGDLNHFYRFSLDFFLDLFDDVLLRNPRLQGVKDLAQRQEIITQDLFSLSYERVARTLLQDDHVLLSLALAQMLPLQEDQQQAKSLLQSMTRTTGPSDVPMPSLLETVEQQQVLSLVSEPKQLSASMSSDPGAWQKALAETQPEVTVPTLISGICTEPIASAALVATIMSCLRPDRFIASSAALTKVAFAAPLQTVDSGRALEDYVDAANASTTPIVLCSVPGYDASFRVDALAASRKHDCASIAMGSSEGTRLADQAISHAARTGSWVLLKNVHLAPEWLSSLEKRLRTIHADKRFRLFLTMETSPKIPVSILLQSRIIMNEPAPGVRASVLESLQGFEALDNDAGPAEATRLYFLLAWFHAVVQERSRYNPLGWSSAYDFNDADLYAAAGTMRRWLSGVARGRSNIDPAQIPWIALRSLLNVSIYGGRVDSTFDQQILNSFSLSLFHAGAFESDFKLVDDENPDLALKMPDALTLASFKKWAHDLPEENPHSWLGLPAESERVLLEAKGRRIMTRLRALREPEEVDVAVSSSSSQDAGGRPEWMQQLGASCTQQLGALPKSLPATQDNKSSDPIAVAFAREAEQGRKLLGTIREDLQNTASYLAGDIKPTNHITRLVQAMRRGEIPSNWKRYTVRRDLSLVQWLSDFAKRLAQLQAFLESSLESVDIGLLFHPSAYITATRQSTAQKNGWSLETLFMEIDLGSTDSTRGYVVTGLQIEGGQVENGGLSLNEGGTSLVGASTIRWQQKASDTRSGRADNSTVDLPMYVNGERQALLATIKVGLNDDLTRVKVVQRGCCLKTSM</sequence>
<evidence type="ECO:0000256" key="17">
    <source>
        <dbReference type="ARBA" id="ARBA00033439"/>
    </source>
</evidence>
<dbReference type="GO" id="GO:0005858">
    <property type="term" value="C:axonemal dynein complex"/>
    <property type="evidence" value="ECO:0007669"/>
    <property type="project" value="TreeGrafter"/>
</dbReference>